<dbReference type="Proteomes" id="UP000759131">
    <property type="component" value="Unassembled WGS sequence"/>
</dbReference>
<dbReference type="OrthoDB" id="6514248at2759"/>
<name>A0A7R9KWV6_9ACAR</name>
<feature type="transmembrane region" description="Helical" evidence="1">
    <location>
        <begin position="35"/>
        <end position="59"/>
    </location>
</feature>
<feature type="transmembrane region" description="Helical" evidence="1">
    <location>
        <begin position="156"/>
        <end position="175"/>
    </location>
</feature>
<proteinExistence type="predicted"/>
<dbReference type="EMBL" id="CAJPIZ010008713">
    <property type="protein sequence ID" value="CAG2111334.1"/>
    <property type="molecule type" value="Genomic_DNA"/>
</dbReference>
<dbReference type="AlphaFoldDB" id="A0A7R9KWV6"/>
<evidence type="ECO:0000313" key="3">
    <source>
        <dbReference type="Proteomes" id="UP000759131"/>
    </source>
</evidence>
<feature type="transmembrane region" description="Helical" evidence="1">
    <location>
        <begin position="204"/>
        <end position="231"/>
    </location>
</feature>
<gene>
    <name evidence="2" type="ORF">OSB1V03_LOCUS11315</name>
</gene>
<dbReference type="EMBL" id="OC863288">
    <property type="protein sequence ID" value="CAD7630904.1"/>
    <property type="molecule type" value="Genomic_DNA"/>
</dbReference>
<keyword evidence="1" id="KW-1133">Transmembrane helix</keyword>
<evidence type="ECO:0000313" key="2">
    <source>
        <dbReference type="EMBL" id="CAD7630904.1"/>
    </source>
</evidence>
<reference evidence="2" key="1">
    <citation type="submission" date="2020-11" db="EMBL/GenBank/DDBJ databases">
        <authorList>
            <person name="Tran Van P."/>
        </authorList>
    </citation>
    <scope>NUCLEOTIDE SEQUENCE</scope>
</reference>
<evidence type="ECO:0000256" key="1">
    <source>
        <dbReference type="SAM" id="Phobius"/>
    </source>
</evidence>
<protein>
    <submittedName>
        <fullName evidence="2">Uncharacterized protein</fullName>
    </submittedName>
</protein>
<keyword evidence="1" id="KW-0472">Membrane</keyword>
<keyword evidence="3" id="KW-1185">Reference proteome</keyword>
<keyword evidence="1" id="KW-0812">Transmembrane</keyword>
<feature type="transmembrane region" description="Helical" evidence="1">
    <location>
        <begin position="79"/>
        <end position="96"/>
    </location>
</feature>
<accession>A0A7R9KWV6</accession>
<sequence length="333" mass="38668">MFCPIKVRTNWFQTPPIPAESLRLEHNWLICRQMIVFSGNIMTLVYSFMIVFVLNWMALESKSLPKHLAKYPVDSDYRIVYFCGVFSFIGCLSTIFKSNFNVYLEMFTDVNDTGRRVTIKKPKVKRDIECEKLCPLIAEPVIDFSKQKLKLLKNSFTYNPIYTINVVLLLALMPFEIWVAKSAVVYCLDNYTNYWVVEEKRKNYVLLMALCLMVLIVSAVIIQTCIVVYYCDLIDTSIDKKTQTFAPRRRTSSAVDRRTGSPERYQHIKRQRMVDIQRQKNIRFHNFLTQYQSSLQTSPKLAADQRLKRLSVVGAHCSTSFSSTCDNSIGVDL</sequence>
<organism evidence="2">
    <name type="scientific">Medioppia subpectinata</name>
    <dbReference type="NCBI Taxonomy" id="1979941"/>
    <lineage>
        <taxon>Eukaryota</taxon>
        <taxon>Metazoa</taxon>
        <taxon>Ecdysozoa</taxon>
        <taxon>Arthropoda</taxon>
        <taxon>Chelicerata</taxon>
        <taxon>Arachnida</taxon>
        <taxon>Acari</taxon>
        <taxon>Acariformes</taxon>
        <taxon>Sarcoptiformes</taxon>
        <taxon>Oribatida</taxon>
        <taxon>Brachypylina</taxon>
        <taxon>Oppioidea</taxon>
        <taxon>Oppiidae</taxon>
        <taxon>Medioppia</taxon>
    </lineage>
</organism>